<feature type="region of interest" description="Disordered" evidence="4">
    <location>
        <begin position="120"/>
        <end position="146"/>
    </location>
</feature>
<keyword evidence="2" id="KW-1134">Transmembrane beta strand</keyword>
<comment type="similarity">
    <text evidence="1 2">Belongs to the outer membrane factor (OMF) (TC 1.B.17) family.</text>
</comment>
<reference evidence="5" key="1">
    <citation type="submission" date="2020-03" db="EMBL/GenBank/DDBJ databases">
        <title>Solimonas marina sp. nov., isolated from deep seawater of the Pacific Ocean.</title>
        <authorList>
            <person name="Liu X."/>
            <person name="Lai Q."/>
            <person name="Sun F."/>
            <person name="Gai Y."/>
            <person name="Li G."/>
            <person name="Shao Z."/>
        </authorList>
    </citation>
    <scope>NUCLEOTIDE SEQUENCE</scope>
    <source>
        <strain evidence="5">C16B3</strain>
    </source>
</reference>
<dbReference type="RefSeq" id="WP_168149218.1">
    <property type="nucleotide sequence ID" value="NZ_JAAVXB010000010.1"/>
</dbReference>
<dbReference type="SUPFAM" id="SSF56954">
    <property type="entry name" value="Outer membrane efflux proteins (OEP)"/>
    <property type="match status" value="1"/>
</dbReference>
<dbReference type="InterPro" id="IPR003423">
    <property type="entry name" value="OMP_efflux"/>
</dbReference>
<dbReference type="AlphaFoldDB" id="A0A970BB04"/>
<evidence type="ECO:0000256" key="3">
    <source>
        <dbReference type="SAM" id="Coils"/>
    </source>
</evidence>
<protein>
    <submittedName>
        <fullName evidence="5">Efflux transporter outer membrane subunit</fullName>
    </submittedName>
</protein>
<keyword evidence="6" id="KW-1185">Reference proteome</keyword>
<keyword evidence="2" id="KW-0449">Lipoprotein</keyword>
<gene>
    <name evidence="5" type="ORF">G7Y82_16425</name>
</gene>
<keyword evidence="2" id="KW-0564">Palmitate</keyword>
<feature type="coiled-coil region" evidence="3">
    <location>
        <begin position="204"/>
        <end position="231"/>
    </location>
</feature>
<sequence>MNRPRHPYSRLLGATAGATLVLLTGCAVGPDYHRPDVPVTHDRFKEAGGDWLPAAPADALSRAPWWTLFNDPQLDQFVAQVEVSNQNVAAAVASYAQARATVREERAAIFPTIDLSAGATRSGTKSSGSSTVVSTGGTSVTSSGSSRVRNTYQTDIGASWEPDIWGVLRRGIENANATLSASAADLQAATLSARGELVTDYLSLREADAEIALLEKTVDGYQRALEITQNRYKVGVAPKSDVLSAQSTLYSTQAELEAMRNTRAQYEHAIAVLLGKAPSDFSLAPADWNGTVPNVPVGLPSTLLQRRPDIAAAERNVAAANATVGIQQAAWFPSLTLSASYGTSSSSLHKLFDASSALWSLGASAAETLIDFGARRGAIDAARAAYDQAVASYRETTLEAFQDVEDNLSATRALEKQYALRQQASTAADENERVLLNQYRAGQVAYSDVVTAQASALSARRSLVQVALSRQTTAVALIQALGGGWQAGDTPQMNATKAQG</sequence>
<dbReference type="Gene3D" id="2.20.200.10">
    <property type="entry name" value="Outer membrane efflux proteins (OEP)"/>
    <property type="match status" value="1"/>
</dbReference>
<dbReference type="PROSITE" id="PS51257">
    <property type="entry name" value="PROKAR_LIPOPROTEIN"/>
    <property type="match status" value="1"/>
</dbReference>
<dbReference type="Gene3D" id="1.20.1600.10">
    <property type="entry name" value="Outer membrane efflux proteins (OEP)"/>
    <property type="match status" value="1"/>
</dbReference>
<comment type="caution">
    <text evidence="5">The sequence shown here is derived from an EMBL/GenBank/DDBJ whole genome shotgun (WGS) entry which is preliminary data.</text>
</comment>
<evidence type="ECO:0000256" key="2">
    <source>
        <dbReference type="RuleBase" id="RU362097"/>
    </source>
</evidence>
<evidence type="ECO:0000313" key="5">
    <source>
        <dbReference type="EMBL" id="NKF23901.1"/>
    </source>
</evidence>
<dbReference type="PANTHER" id="PTHR30203:SF33">
    <property type="entry name" value="BLR4455 PROTEIN"/>
    <property type="match status" value="1"/>
</dbReference>
<dbReference type="GO" id="GO:0009279">
    <property type="term" value="C:cell outer membrane"/>
    <property type="evidence" value="ECO:0007669"/>
    <property type="project" value="UniProtKB-SubCell"/>
</dbReference>
<dbReference type="InterPro" id="IPR010131">
    <property type="entry name" value="MdtP/NodT-like"/>
</dbReference>
<dbReference type="PANTHER" id="PTHR30203">
    <property type="entry name" value="OUTER MEMBRANE CATION EFFLUX PROTEIN"/>
    <property type="match status" value="1"/>
</dbReference>
<dbReference type="Pfam" id="PF02321">
    <property type="entry name" value="OEP"/>
    <property type="match status" value="2"/>
</dbReference>
<keyword evidence="2" id="KW-0812">Transmembrane</keyword>
<evidence type="ECO:0000256" key="4">
    <source>
        <dbReference type="SAM" id="MobiDB-lite"/>
    </source>
</evidence>
<evidence type="ECO:0000313" key="6">
    <source>
        <dbReference type="Proteomes" id="UP000653472"/>
    </source>
</evidence>
<proteinExistence type="inferred from homology"/>
<accession>A0A970BB04</accession>
<dbReference type="NCBIfam" id="TIGR01845">
    <property type="entry name" value="outer_NodT"/>
    <property type="match status" value="1"/>
</dbReference>
<name>A0A970BB04_9GAMM</name>
<keyword evidence="2" id="KW-0472">Membrane</keyword>
<organism evidence="5 6">
    <name type="scientific">Solimonas marina</name>
    <dbReference type="NCBI Taxonomy" id="2714601"/>
    <lineage>
        <taxon>Bacteria</taxon>
        <taxon>Pseudomonadati</taxon>
        <taxon>Pseudomonadota</taxon>
        <taxon>Gammaproteobacteria</taxon>
        <taxon>Nevskiales</taxon>
        <taxon>Nevskiaceae</taxon>
        <taxon>Solimonas</taxon>
    </lineage>
</organism>
<dbReference type="EMBL" id="JAAVXB010000010">
    <property type="protein sequence ID" value="NKF23901.1"/>
    <property type="molecule type" value="Genomic_DNA"/>
</dbReference>
<comment type="subcellular location">
    <subcellularLocation>
        <location evidence="2">Cell outer membrane</location>
        <topology evidence="2">Lipid-anchor</topology>
    </subcellularLocation>
</comment>
<evidence type="ECO:0000256" key="1">
    <source>
        <dbReference type="ARBA" id="ARBA00007613"/>
    </source>
</evidence>
<dbReference type="GO" id="GO:0015562">
    <property type="term" value="F:efflux transmembrane transporter activity"/>
    <property type="evidence" value="ECO:0007669"/>
    <property type="project" value="InterPro"/>
</dbReference>
<keyword evidence="3" id="KW-0175">Coiled coil</keyword>
<dbReference type="Proteomes" id="UP000653472">
    <property type="component" value="Unassembled WGS sequence"/>
</dbReference>